<dbReference type="AlphaFoldDB" id="A0A2M9Q123"/>
<name>A0A2M9Q123_9BACI</name>
<dbReference type="InterPro" id="IPR012433">
    <property type="entry name" value="Imm11"/>
</dbReference>
<dbReference type="RefSeq" id="WP_100544836.1">
    <property type="nucleotide sequence ID" value="NZ_PHQY01000663.1"/>
</dbReference>
<protein>
    <recommendedName>
        <fullName evidence="1">Immunity MXAN-0049 protein domain-containing protein</fullName>
    </recommendedName>
</protein>
<evidence type="ECO:0000313" key="3">
    <source>
        <dbReference type="Proteomes" id="UP000232101"/>
    </source>
</evidence>
<dbReference type="Proteomes" id="UP000232101">
    <property type="component" value="Unassembled WGS sequence"/>
</dbReference>
<sequence length="193" mass="22343">MSYFRLLASYKRDVYFFYSDENKYNRFDLEKGIPYSQSEKLLYVVDRFDSYLEQYDILPTVGGKLVSLKLKTLIEGLGSDCEFIPAIIKSTETGEINNSYFVMNVLNLIPCLDHNKSDYEPLVKSIPDGPISLNFIAFIPESLNRYHVVRMKESKEEIVVDNFFVEACRKEKIKGVLLVKEGNVRIPEIVDLK</sequence>
<accession>A0A2M9Q123</accession>
<evidence type="ECO:0000259" key="1">
    <source>
        <dbReference type="Pfam" id="PF07791"/>
    </source>
</evidence>
<proteinExistence type="predicted"/>
<dbReference type="Pfam" id="PF07791">
    <property type="entry name" value="Imm11"/>
    <property type="match status" value="1"/>
</dbReference>
<organism evidence="2 3">
    <name type="scientific">Lysinibacillus xylanilyticus</name>
    <dbReference type="NCBI Taxonomy" id="582475"/>
    <lineage>
        <taxon>Bacteria</taxon>
        <taxon>Bacillati</taxon>
        <taxon>Bacillota</taxon>
        <taxon>Bacilli</taxon>
        <taxon>Bacillales</taxon>
        <taxon>Bacillaceae</taxon>
        <taxon>Lysinibacillus</taxon>
    </lineage>
</organism>
<reference evidence="2 3" key="1">
    <citation type="submission" date="2017-11" db="EMBL/GenBank/DDBJ databases">
        <title>Bacterial isolate from king chilli rhizosphere.</title>
        <authorList>
            <person name="Takhelmayum P."/>
            <person name="Sarangthem I."/>
        </authorList>
    </citation>
    <scope>NUCLEOTIDE SEQUENCE [LARGE SCALE GENOMIC DNA]</scope>
    <source>
        <strain evidence="3">t26</strain>
    </source>
</reference>
<dbReference type="EMBL" id="PHQY01000663">
    <property type="protein sequence ID" value="PJO41769.1"/>
    <property type="molecule type" value="Genomic_DNA"/>
</dbReference>
<comment type="caution">
    <text evidence="2">The sequence shown here is derived from an EMBL/GenBank/DDBJ whole genome shotgun (WGS) entry which is preliminary data.</text>
</comment>
<gene>
    <name evidence="2" type="ORF">CWD94_21335</name>
</gene>
<evidence type="ECO:0000313" key="2">
    <source>
        <dbReference type="EMBL" id="PJO41769.1"/>
    </source>
</evidence>
<feature type="domain" description="Immunity MXAN-0049 protein" evidence="1">
    <location>
        <begin position="56"/>
        <end position="176"/>
    </location>
</feature>